<feature type="domain" description="AB hydrolase-1" evidence="2">
    <location>
        <begin position="21"/>
        <end position="245"/>
    </location>
</feature>
<keyword evidence="5" id="KW-1185">Reference proteome</keyword>
<proteinExistence type="predicted"/>
<dbReference type="PANTHER" id="PTHR43798">
    <property type="entry name" value="MONOACYLGLYCEROL LIPASE"/>
    <property type="match status" value="1"/>
</dbReference>
<evidence type="ECO:0000259" key="3">
    <source>
        <dbReference type="Pfam" id="PF12867"/>
    </source>
</evidence>
<evidence type="ECO:0000259" key="2">
    <source>
        <dbReference type="Pfam" id="PF00561"/>
    </source>
</evidence>
<dbReference type="InterPro" id="IPR024775">
    <property type="entry name" value="DinB-like"/>
</dbReference>
<dbReference type="Gene3D" id="1.20.120.450">
    <property type="entry name" value="dinb family like domain"/>
    <property type="match status" value="1"/>
</dbReference>
<dbReference type="Proteomes" id="UP001344632">
    <property type="component" value="Unassembled WGS sequence"/>
</dbReference>
<sequence>MPSLTINGVHIYYEEKGSGEPLIFLHGLGMNLLAHQHEIEGLAAAFHVIAMDMRGHGRSDKPLNYTLQDHIDDVIALMDYLQIKKANLLGCSMGSYIAQGVAIAVPERIEKLILVAAKSNGKTSSTARLLAEHAEETAGLDLQDKIQFLSKYMFHQLDRVGEWMTDFHQAAPSLTEEQQAEANKALEGFDFRPGLKRITARTLVIGGIYDGLNPPEEGKIIASLIPSSVFVAFDQSGHAPNIEEPERFIETINTFLNTSSPMNVVKLIDIYRERLNRCSPEQLSYHSGNIAWSLGQMYDHIIEVSKEYLVNAEACMNSGTIQPQGKTEAGEILFSLGGFPPVKIKLPDEFDSPAMLRKEDLTNGLNQIRGLVIEWQGKAEAADPCSKVKHDGFGWLNAKEWLDLVEMHFRHHLRQQAGLERQAGITPAYISSSSLQSSIN</sequence>
<dbReference type="SUPFAM" id="SSF109854">
    <property type="entry name" value="DinB/YfiT-like putative metalloenzymes"/>
    <property type="match status" value="1"/>
</dbReference>
<reference evidence="4 5" key="1">
    <citation type="submission" date="2023-03" db="EMBL/GenBank/DDBJ databases">
        <title>Bacillus Genome Sequencing.</title>
        <authorList>
            <person name="Dunlap C."/>
        </authorList>
    </citation>
    <scope>NUCLEOTIDE SEQUENCE [LARGE SCALE GENOMIC DNA]</scope>
    <source>
        <strain evidence="4 5">BD-525</strain>
    </source>
</reference>
<evidence type="ECO:0000313" key="4">
    <source>
        <dbReference type="EMBL" id="MEC0242492.1"/>
    </source>
</evidence>
<evidence type="ECO:0000313" key="5">
    <source>
        <dbReference type="Proteomes" id="UP001344632"/>
    </source>
</evidence>
<evidence type="ECO:0000256" key="1">
    <source>
        <dbReference type="ARBA" id="ARBA00022801"/>
    </source>
</evidence>
<dbReference type="Pfam" id="PF12867">
    <property type="entry name" value="DinB_2"/>
    <property type="match status" value="1"/>
</dbReference>
<comment type="caution">
    <text evidence="4">The sequence shown here is derived from an EMBL/GenBank/DDBJ whole genome shotgun (WGS) entry which is preliminary data.</text>
</comment>
<dbReference type="InterPro" id="IPR029058">
    <property type="entry name" value="AB_hydrolase_fold"/>
</dbReference>
<dbReference type="GO" id="GO:0016787">
    <property type="term" value="F:hydrolase activity"/>
    <property type="evidence" value="ECO:0007669"/>
    <property type="project" value="UniProtKB-KW"/>
</dbReference>
<feature type="domain" description="DinB-like" evidence="3">
    <location>
        <begin position="270"/>
        <end position="415"/>
    </location>
</feature>
<dbReference type="InterPro" id="IPR050266">
    <property type="entry name" value="AB_hydrolase_sf"/>
</dbReference>
<keyword evidence="1 4" id="KW-0378">Hydrolase</keyword>
<dbReference type="Gene3D" id="3.40.50.1820">
    <property type="entry name" value="alpha/beta hydrolase"/>
    <property type="match status" value="1"/>
</dbReference>
<dbReference type="InterPro" id="IPR034660">
    <property type="entry name" value="DinB/YfiT-like"/>
</dbReference>
<protein>
    <submittedName>
        <fullName evidence="4">Alpha/beta fold hydrolase</fullName>
    </submittedName>
</protein>
<dbReference type="RefSeq" id="WP_326090267.1">
    <property type="nucleotide sequence ID" value="NZ_JARLKZ010000016.1"/>
</dbReference>
<gene>
    <name evidence="4" type="ORF">P4H66_22020</name>
</gene>
<dbReference type="SUPFAM" id="SSF53474">
    <property type="entry name" value="alpha/beta-Hydrolases"/>
    <property type="match status" value="1"/>
</dbReference>
<organism evidence="4 5">
    <name type="scientific">Paenibacillus dokdonensis</name>
    <dbReference type="NCBI Taxonomy" id="2567944"/>
    <lineage>
        <taxon>Bacteria</taxon>
        <taxon>Bacillati</taxon>
        <taxon>Bacillota</taxon>
        <taxon>Bacilli</taxon>
        <taxon>Bacillales</taxon>
        <taxon>Paenibacillaceae</taxon>
        <taxon>Paenibacillus</taxon>
    </lineage>
</organism>
<name>A0ABU6GRX5_9BACL</name>
<dbReference type="EMBL" id="JARLKZ010000016">
    <property type="protein sequence ID" value="MEC0242492.1"/>
    <property type="molecule type" value="Genomic_DNA"/>
</dbReference>
<dbReference type="PANTHER" id="PTHR43798:SF31">
    <property type="entry name" value="AB HYDROLASE SUPERFAMILY PROTEIN YCLE"/>
    <property type="match status" value="1"/>
</dbReference>
<accession>A0ABU6GRX5</accession>
<dbReference type="PRINTS" id="PR00111">
    <property type="entry name" value="ABHYDROLASE"/>
</dbReference>
<dbReference type="InterPro" id="IPR000073">
    <property type="entry name" value="AB_hydrolase_1"/>
</dbReference>
<dbReference type="Pfam" id="PF00561">
    <property type="entry name" value="Abhydrolase_1"/>
    <property type="match status" value="1"/>
</dbReference>